<dbReference type="OrthoDB" id="27092at2"/>
<dbReference type="Pfam" id="PF00561">
    <property type="entry name" value="Abhydrolase_1"/>
    <property type="match status" value="1"/>
</dbReference>
<name>A0A4R7I691_9ACTN</name>
<evidence type="ECO:0000313" key="3">
    <source>
        <dbReference type="Proteomes" id="UP000294558"/>
    </source>
</evidence>
<dbReference type="GO" id="GO:0003824">
    <property type="term" value="F:catalytic activity"/>
    <property type="evidence" value="ECO:0007669"/>
    <property type="project" value="UniProtKB-ARBA"/>
</dbReference>
<keyword evidence="3" id="KW-1185">Reference proteome</keyword>
<dbReference type="SUPFAM" id="SSF53474">
    <property type="entry name" value="alpha/beta-Hydrolases"/>
    <property type="match status" value="1"/>
</dbReference>
<dbReference type="EMBL" id="SOAU01000001">
    <property type="protein sequence ID" value="TDT18263.1"/>
    <property type="molecule type" value="Genomic_DNA"/>
</dbReference>
<gene>
    <name evidence="2" type="ORF">BDK89_3881</name>
</gene>
<evidence type="ECO:0000313" key="2">
    <source>
        <dbReference type="EMBL" id="TDT18263.1"/>
    </source>
</evidence>
<evidence type="ECO:0000259" key="1">
    <source>
        <dbReference type="Pfam" id="PF00561"/>
    </source>
</evidence>
<feature type="domain" description="AB hydrolase-1" evidence="1">
    <location>
        <begin position="29"/>
        <end position="132"/>
    </location>
</feature>
<dbReference type="Gene3D" id="3.40.50.1820">
    <property type="entry name" value="alpha/beta hydrolase"/>
    <property type="match status" value="1"/>
</dbReference>
<dbReference type="RefSeq" id="WP_133870492.1">
    <property type="nucleotide sequence ID" value="NZ_SOAU01000001.1"/>
</dbReference>
<reference evidence="2 3" key="1">
    <citation type="submission" date="2019-03" db="EMBL/GenBank/DDBJ databases">
        <title>Sequencing the genomes of 1000 actinobacteria strains.</title>
        <authorList>
            <person name="Klenk H.-P."/>
        </authorList>
    </citation>
    <scope>NUCLEOTIDE SEQUENCE [LARGE SCALE GENOMIC DNA]</scope>
    <source>
        <strain evidence="2 3">DSM 18936</strain>
    </source>
</reference>
<comment type="caution">
    <text evidence="2">The sequence shown here is derived from an EMBL/GenBank/DDBJ whole genome shotgun (WGS) entry which is preliminary data.</text>
</comment>
<dbReference type="PANTHER" id="PTHR43194:SF2">
    <property type="entry name" value="PEROXISOMAL MEMBRANE PROTEIN LPX1"/>
    <property type="match status" value="1"/>
</dbReference>
<accession>A0A4R7I691</accession>
<dbReference type="InterPro" id="IPR000073">
    <property type="entry name" value="AB_hydrolase_1"/>
</dbReference>
<dbReference type="InterPro" id="IPR050228">
    <property type="entry name" value="Carboxylesterase_BioH"/>
</dbReference>
<proteinExistence type="predicted"/>
<dbReference type="Proteomes" id="UP000294558">
    <property type="component" value="Unassembled WGS sequence"/>
</dbReference>
<dbReference type="PANTHER" id="PTHR43194">
    <property type="entry name" value="HYDROLASE ALPHA/BETA FOLD FAMILY"/>
    <property type="match status" value="1"/>
</dbReference>
<dbReference type="AlphaFoldDB" id="A0A4R7I691"/>
<dbReference type="InterPro" id="IPR029058">
    <property type="entry name" value="AB_hydrolase_fold"/>
</dbReference>
<organism evidence="2 3">
    <name type="scientific">Ilumatobacter fluminis</name>
    <dbReference type="NCBI Taxonomy" id="467091"/>
    <lineage>
        <taxon>Bacteria</taxon>
        <taxon>Bacillati</taxon>
        <taxon>Actinomycetota</taxon>
        <taxon>Acidimicrobiia</taxon>
        <taxon>Acidimicrobiales</taxon>
        <taxon>Ilumatobacteraceae</taxon>
        <taxon>Ilumatobacter</taxon>
    </lineage>
</organism>
<sequence length="269" mass="28538">MSERIELDIPIPGTSIAVDRSGDPSAQTLVWLHGEYGALSGVPGRDALAEHLDVIEVHLPGFCVSPGGDRFDSIGDLATAVWWALDQLDVDQPVLAGHGLGATLAVEMAIQQASSVAGLALATPFGMFDTDDPGVDFFALMPRDLNPHLYADPASDLVLEHFPPPVDAHDRGLAAIRRVEVLGSTSRYLFPIPDTNVVGRAYRLADIPTTVWFGSADGVVPPSLASAWSASLPHADVRTVDGMAHMLPYEDADFGAQLLDVVRTKVAAS</sequence>
<protein>
    <submittedName>
        <fullName evidence="2">Pimeloyl-ACP methyl ester carboxylesterase</fullName>
    </submittedName>
</protein>